<keyword evidence="4" id="KW-1185">Reference proteome</keyword>
<dbReference type="RefSeq" id="WP_233199952.1">
    <property type="nucleotide sequence ID" value="NZ_JARVII010000010.1"/>
</dbReference>
<keyword evidence="2" id="KW-0732">Signal</keyword>
<feature type="compositionally biased region" description="Gly residues" evidence="1">
    <location>
        <begin position="73"/>
        <end position="84"/>
    </location>
</feature>
<evidence type="ECO:0000313" key="4">
    <source>
        <dbReference type="Proteomes" id="UP001237156"/>
    </source>
</evidence>
<accession>A0AAW6RN00</accession>
<reference evidence="3 4" key="1">
    <citation type="submission" date="2023-04" db="EMBL/GenBank/DDBJ databases">
        <title>Ottowia paracancer sp. nov., isolated from human stomach.</title>
        <authorList>
            <person name="Song Y."/>
        </authorList>
    </citation>
    <scope>NUCLEOTIDE SEQUENCE [LARGE SCALE GENOMIC DNA]</scope>
    <source>
        <strain evidence="3 4">10c7w1</strain>
    </source>
</reference>
<gene>
    <name evidence="3" type="ORF">QB898_06250</name>
</gene>
<dbReference type="PROSITE" id="PS51257">
    <property type="entry name" value="PROKAR_LIPOPROTEIN"/>
    <property type="match status" value="1"/>
</dbReference>
<feature type="compositionally biased region" description="Low complexity" evidence="1">
    <location>
        <begin position="63"/>
        <end position="72"/>
    </location>
</feature>
<feature type="region of interest" description="Disordered" evidence="1">
    <location>
        <begin position="62"/>
        <end position="140"/>
    </location>
</feature>
<feature type="signal peptide" evidence="2">
    <location>
        <begin position="1"/>
        <end position="20"/>
    </location>
</feature>
<feature type="chain" id="PRO_5043588568" evidence="2">
    <location>
        <begin position="21"/>
        <end position="175"/>
    </location>
</feature>
<dbReference type="AlphaFoldDB" id="A0AAW6RN00"/>
<dbReference type="EMBL" id="JARVII010000010">
    <property type="protein sequence ID" value="MDG9699327.1"/>
    <property type="molecule type" value="Genomic_DNA"/>
</dbReference>
<comment type="caution">
    <text evidence="3">The sequence shown here is derived from an EMBL/GenBank/DDBJ whole genome shotgun (WGS) entry which is preliminary data.</text>
</comment>
<proteinExistence type="predicted"/>
<evidence type="ECO:0000313" key="3">
    <source>
        <dbReference type="EMBL" id="MDG9699327.1"/>
    </source>
</evidence>
<feature type="compositionally biased region" description="Basic and acidic residues" evidence="1">
    <location>
        <begin position="97"/>
        <end position="113"/>
    </location>
</feature>
<sequence length="175" mass="18649">MKQPIASACFLAALACAAMAAAPAAAQDRIYRCGNEYTNGKVDKRKDCKLIEGGNVTVISGYRAPGNAAPRASGGGGSSSGGGSASAAPRNDSPAQRARDADARAILENELQRAESVQAQLEREYNNGQPEKNAIEMRNPAFYNDRVSKMKDAIDRNKSDIEGIRRELARFQKGS</sequence>
<name>A0AAW6RN00_9BURK</name>
<evidence type="ECO:0000256" key="2">
    <source>
        <dbReference type="SAM" id="SignalP"/>
    </source>
</evidence>
<dbReference type="Proteomes" id="UP001237156">
    <property type="component" value="Unassembled WGS sequence"/>
</dbReference>
<evidence type="ECO:0000256" key="1">
    <source>
        <dbReference type="SAM" id="MobiDB-lite"/>
    </source>
</evidence>
<protein>
    <submittedName>
        <fullName evidence="3">Uncharacterized protein</fullName>
    </submittedName>
</protein>
<organism evidence="3 4">
    <name type="scientific">Ottowia cancrivicina</name>
    <dbReference type="NCBI Taxonomy" id="3040346"/>
    <lineage>
        <taxon>Bacteria</taxon>
        <taxon>Pseudomonadati</taxon>
        <taxon>Pseudomonadota</taxon>
        <taxon>Betaproteobacteria</taxon>
        <taxon>Burkholderiales</taxon>
        <taxon>Comamonadaceae</taxon>
        <taxon>Ottowia</taxon>
    </lineage>
</organism>